<keyword evidence="4" id="KW-1185">Reference proteome</keyword>
<dbReference type="InterPro" id="IPR027381">
    <property type="entry name" value="LytR/CpsA/Psr_C"/>
</dbReference>
<name>A0A9X2GXN6_9MICO</name>
<evidence type="ECO:0000256" key="1">
    <source>
        <dbReference type="SAM" id="Phobius"/>
    </source>
</evidence>
<dbReference type="OrthoDB" id="5125199at2"/>
<sequence length="181" mass="18473">MAQNYPRDRFDSIPHGIERVGAHRAPQRRGAKWIAFGWAALATAVLTAIGIVGVVVVNDRLDFSEASPSAPATPVVTAEPTIAADVPVTVLNGTPTSGLAAAAAETLTAAGIPVSATANASEDDLTETVVYYASEDLEGAARGVAGAIPGTDVRMDPKFGEIGTPLVLVVGSDYAEESSEG</sequence>
<feature type="transmembrane region" description="Helical" evidence="1">
    <location>
        <begin position="33"/>
        <end position="57"/>
    </location>
</feature>
<reference evidence="3" key="1">
    <citation type="submission" date="2022-06" db="EMBL/GenBank/DDBJ databases">
        <title>Sequencing the genomes of 1000 actinobacteria strains.</title>
        <authorList>
            <person name="Klenk H.-P."/>
        </authorList>
    </citation>
    <scope>NUCLEOTIDE SEQUENCE</scope>
    <source>
        <strain evidence="3">DSM 22016</strain>
    </source>
</reference>
<dbReference type="Pfam" id="PF13399">
    <property type="entry name" value="LytR_C"/>
    <property type="match status" value="1"/>
</dbReference>
<feature type="domain" description="LytR/CpsA/Psr regulator C-terminal" evidence="2">
    <location>
        <begin position="85"/>
        <end position="174"/>
    </location>
</feature>
<evidence type="ECO:0000313" key="4">
    <source>
        <dbReference type="Proteomes" id="UP001139722"/>
    </source>
</evidence>
<evidence type="ECO:0000259" key="2">
    <source>
        <dbReference type="Pfam" id="PF13399"/>
    </source>
</evidence>
<keyword evidence="1" id="KW-0812">Transmembrane</keyword>
<keyword evidence="1" id="KW-0472">Membrane</keyword>
<proteinExistence type="predicted"/>
<dbReference type="Proteomes" id="UP001139722">
    <property type="component" value="Unassembled WGS sequence"/>
</dbReference>
<dbReference type="AlphaFoldDB" id="A0A9X2GXN6"/>
<keyword evidence="1" id="KW-1133">Transmembrane helix</keyword>
<evidence type="ECO:0000313" key="3">
    <source>
        <dbReference type="EMBL" id="MCP2369336.1"/>
    </source>
</evidence>
<accession>A0A9X2GXN6</accession>
<comment type="caution">
    <text evidence="3">The sequence shown here is derived from an EMBL/GenBank/DDBJ whole genome shotgun (WGS) entry which is preliminary data.</text>
</comment>
<organism evidence="3 4">
    <name type="scientific">Agromyces terreus</name>
    <dbReference type="NCBI Taxonomy" id="424795"/>
    <lineage>
        <taxon>Bacteria</taxon>
        <taxon>Bacillati</taxon>
        <taxon>Actinomycetota</taxon>
        <taxon>Actinomycetes</taxon>
        <taxon>Micrococcales</taxon>
        <taxon>Microbacteriaceae</taxon>
        <taxon>Agromyces</taxon>
    </lineage>
</organism>
<protein>
    <recommendedName>
        <fullName evidence="2">LytR/CpsA/Psr regulator C-terminal domain-containing protein</fullName>
    </recommendedName>
</protein>
<dbReference type="Gene3D" id="3.30.70.2390">
    <property type="match status" value="1"/>
</dbReference>
<dbReference type="RefSeq" id="WP_156997335.1">
    <property type="nucleotide sequence ID" value="NZ_BAAANU010000005.1"/>
</dbReference>
<gene>
    <name evidence="3" type="ORF">BJ978_000012</name>
</gene>
<dbReference type="EMBL" id="JAMZDY010000001">
    <property type="protein sequence ID" value="MCP2369336.1"/>
    <property type="molecule type" value="Genomic_DNA"/>
</dbReference>